<evidence type="ECO:0000313" key="3">
    <source>
        <dbReference type="Proteomes" id="UP001501570"/>
    </source>
</evidence>
<reference evidence="3" key="1">
    <citation type="journal article" date="2019" name="Int. J. Syst. Evol. Microbiol.">
        <title>The Global Catalogue of Microorganisms (GCM) 10K type strain sequencing project: providing services to taxonomists for standard genome sequencing and annotation.</title>
        <authorList>
            <consortium name="The Broad Institute Genomics Platform"/>
            <consortium name="The Broad Institute Genome Sequencing Center for Infectious Disease"/>
            <person name="Wu L."/>
            <person name="Ma J."/>
        </authorList>
    </citation>
    <scope>NUCLEOTIDE SEQUENCE [LARGE SCALE GENOMIC DNA]</scope>
    <source>
        <strain evidence="3">JCM 18304</strain>
    </source>
</reference>
<evidence type="ECO:0000256" key="1">
    <source>
        <dbReference type="SAM" id="MobiDB-lite"/>
    </source>
</evidence>
<dbReference type="PANTHER" id="PTHR10948">
    <property type="entry name" value="TRANSPOSASE"/>
    <property type="match status" value="1"/>
</dbReference>
<feature type="region of interest" description="Disordered" evidence="1">
    <location>
        <begin position="17"/>
        <end position="39"/>
    </location>
</feature>
<dbReference type="Proteomes" id="UP001501570">
    <property type="component" value="Unassembled WGS sequence"/>
</dbReference>
<dbReference type="InterPro" id="IPR012337">
    <property type="entry name" value="RNaseH-like_sf"/>
</dbReference>
<gene>
    <name evidence="2" type="ORF">GCM10023322_50860</name>
</gene>
<accession>A0ABP9S849</accession>
<evidence type="ECO:0000313" key="2">
    <source>
        <dbReference type="EMBL" id="GAA5192068.1"/>
    </source>
</evidence>
<proteinExistence type="predicted"/>
<evidence type="ECO:0008006" key="4">
    <source>
        <dbReference type="Google" id="ProtNLM"/>
    </source>
</evidence>
<sequence length="304" mass="32646">MPAAPGAPLLVPAGVRLRGATPAGPPPATGVPRNRPLPGGTVVEVDRTVDASGVIGLSGHDLAVGAHLAGQRVVARLDGHLVHVIPDGVLAKTLPSPIPVQQRGCDRARLGKAVSTVSREVAANGRRQDYRAWRADQRARAQARRPKPFKLSGGRLAGQVTEWLKQWWSPQEIAHRPLHLPDGRDAVGVERTLRDAIGTLPGELRRSPTWDQGKEMAHHARFTVSAGVQVYFCDPHKPWQRGSNENTNGLLRQNMPKGTDLCVHTAVIKCPANWASETDGPFSPGSRCGEPAAGFEQPIVQWGV</sequence>
<dbReference type="InterPro" id="IPR051917">
    <property type="entry name" value="Transposase-Integrase"/>
</dbReference>
<name>A0ABP9S849_9ACTN</name>
<comment type="caution">
    <text evidence="2">The sequence shown here is derived from an EMBL/GenBank/DDBJ whole genome shotgun (WGS) entry which is preliminary data.</text>
</comment>
<keyword evidence="3" id="KW-1185">Reference proteome</keyword>
<dbReference type="NCBIfam" id="NF033563">
    <property type="entry name" value="transpos_IS30"/>
    <property type="match status" value="1"/>
</dbReference>
<dbReference type="InterPro" id="IPR053392">
    <property type="entry name" value="Transposase_IS30-like"/>
</dbReference>
<dbReference type="PANTHER" id="PTHR10948:SF23">
    <property type="entry name" value="TRANSPOSASE INSI FOR INSERTION SEQUENCE ELEMENT IS30A-RELATED"/>
    <property type="match status" value="1"/>
</dbReference>
<organism evidence="2 3">
    <name type="scientific">Rugosimonospora acidiphila</name>
    <dbReference type="NCBI Taxonomy" id="556531"/>
    <lineage>
        <taxon>Bacteria</taxon>
        <taxon>Bacillati</taxon>
        <taxon>Actinomycetota</taxon>
        <taxon>Actinomycetes</taxon>
        <taxon>Micromonosporales</taxon>
        <taxon>Micromonosporaceae</taxon>
        <taxon>Rugosimonospora</taxon>
    </lineage>
</organism>
<dbReference type="EMBL" id="BAABJQ010000016">
    <property type="protein sequence ID" value="GAA5192068.1"/>
    <property type="molecule type" value="Genomic_DNA"/>
</dbReference>
<dbReference type="SUPFAM" id="SSF53098">
    <property type="entry name" value="Ribonuclease H-like"/>
    <property type="match status" value="1"/>
</dbReference>
<protein>
    <recommendedName>
        <fullName evidence="4">IS30 family transposase</fullName>
    </recommendedName>
</protein>